<evidence type="ECO:0000313" key="3">
    <source>
        <dbReference type="Proteomes" id="UP000580250"/>
    </source>
</evidence>
<dbReference type="PROSITE" id="PS50181">
    <property type="entry name" value="FBOX"/>
    <property type="match status" value="1"/>
</dbReference>
<comment type="caution">
    <text evidence="2">The sequence shown here is derived from an EMBL/GenBank/DDBJ whole genome shotgun (WGS) entry which is preliminary data.</text>
</comment>
<gene>
    <name evidence="2" type="ORF">MENT_LOCUS28133</name>
</gene>
<sequence length="348" mass="40946">MISLPIEVQLRILKYLNFNELISVKQTNSYFCNLISKYEGELARRKFYKLTLLSKKELANSNKIIDLRSTNFMFTLDDQLKEKWQAAIAKSTRLFLHSGSTRLFLHSSKKLFICMSKTGDEDASYYILKLPNFPKNLKEMIIVRYWLEQLFKCIFVCVDFDKRVFNQEMINILFDNDKTIPLQFNIRTVILSAGKKTIENILKFYLNHLSNSERLYISLRYFDITDHHINILFNIIINKGNKIRDITVEGHKIAKLHDLILEYIITSKDCSNMLPRIIFVCFGFPNFKLSEKAENVKIDVVYKSKVNEISNKYQIANIYNPNVRFEICKDEASGEWGFCNIVEIMKKN</sequence>
<dbReference type="InterPro" id="IPR036047">
    <property type="entry name" value="F-box-like_dom_sf"/>
</dbReference>
<dbReference type="Proteomes" id="UP000580250">
    <property type="component" value="Unassembled WGS sequence"/>
</dbReference>
<accession>A0A6V7VN58</accession>
<reference evidence="2 3" key="1">
    <citation type="submission" date="2020-08" db="EMBL/GenBank/DDBJ databases">
        <authorList>
            <person name="Koutsovoulos G."/>
            <person name="Danchin GJ E."/>
        </authorList>
    </citation>
    <scope>NUCLEOTIDE SEQUENCE [LARGE SCALE GENOMIC DNA]</scope>
</reference>
<protein>
    <recommendedName>
        <fullName evidence="1">F-box domain-containing protein</fullName>
    </recommendedName>
</protein>
<dbReference type="Pfam" id="PF00646">
    <property type="entry name" value="F-box"/>
    <property type="match status" value="1"/>
</dbReference>
<feature type="domain" description="F-box" evidence="1">
    <location>
        <begin position="1"/>
        <end position="50"/>
    </location>
</feature>
<dbReference type="SUPFAM" id="SSF81383">
    <property type="entry name" value="F-box domain"/>
    <property type="match status" value="1"/>
</dbReference>
<proteinExistence type="predicted"/>
<dbReference type="EMBL" id="CAJEWN010000273">
    <property type="protein sequence ID" value="CAD2176333.1"/>
    <property type="molecule type" value="Genomic_DNA"/>
</dbReference>
<name>A0A6V7VN58_MELEN</name>
<evidence type="ECO:0000313" key="2">
    <source>
        <dbReference type="EMBL" id="CAD2176333.1"/>
    </source>
</evidence>
<dbReference type="InterPro" id="IPR001810">
    <property type="entry name" value="F-box_dom"/>
</dbReference>
<dbReference type="AlphaFoldDB" id="A0A6V7VN58"/>
<evidence type="ECO:0000259" key="1">
    <source>
        <dbReference type="PROSITE" id="PS50181"/>
    </source>
</evidence>
<organism evidence="2 3">
    <name type="scientific">Meloidogyne enterolobii</name>
    <name type="common">Root-knot nematode worm</name>
    <name type="synonym">Meloidogyne mayaguensis</name>
    <dbReference type="NCBI Taxonomy" id="390850"/>
    <lineage>
        <taxon>Eukaryota</taxon>
        <taxon>Metazoa</taxon>
        <taxon>Ecdysozoa</taxon>
        <taxon>Nematoda</taxon>
        <taxon>Chromadorea</taxon>
        <taxon>Rhabditida</taxon>
        <taxon>Tylenchina</taxon>
        <taxon>Tylenchomorpha</taxon>
        <taxon>Tylenchoidea</taxon>
        <taxon>Meloidogynidae</taxon>
        <taxon>Meloidogyninae</taxon>
        <taxon>Meloidogyne</taxon>
    </lineage>
</organism>